<dbReference type="EMBL" id="JACHXZ010000004">
    <property type="protein sequence ID" value="MBB3169590.1"/>
    <property type="molecule type" value="Genomic_DNA"/>
</dbReference>
<dbReference type="Pfam" id="PF03994">
    <property type="entry name" value="DUF350"/>
    <property type="match status" value="1"/>
</dbReference>
<keyword evidence="5 7" id="KW-1133">Transmembrane helix</keyword>
<dbReference type="GO" id="GO:0005886">
    <property type="term" value="C:plasma membrane"/>
    <property type="evidence" value="ECO:0007669"/>
    <property type="project" value="UniProtKB-SubCell"/>
</dbReference>
<evidence type="ECO:0000256" key="3">
    <source>
        <dbReference type="ARBA" id="ARBA00022475"/>
    </source>
</evidence>
<evidence type="ECO:0000256" key="6">
    <source>
        <dbReference type="ARBA" id="ARBA00023136"/>
    </source>
</evidence>
<evidence type="ECO:0000256" key="7">
    <source>
        <dbReference type="SAM" id="Phobius"/>
    </source>
</evidence>
<evidence type="ECO:0000256" key="2">
    <source>
        <dbReference type="ARBA" id="ARBA00005779"/>
    </source>
</evidence>
<feature type="transmembrane region" description="Helical" evidence="7">
    <location>
        <begin position="53"/>
        <end position="74"/>
    </location>
</feature>
<comment type="subcellular location">
    <subcellularLocation>
        <location evidence="1">Cell membrane</location>
        <topology evidence="1">Multi-pass membrane protein</topology>
    </subcellularLocation>
</comment>
<comment type="caution">
    <text evidence="8">The sequence shown here is derived from an EMBL/GenBank/DDBJ whole genome shotgun (WGS) entry which is preliminary data.</text>
</comment>
<keyword evidence="8" id="KW-0378">Hydrolase</keyword>
<keyword evidence="6 7" id="KW-0472">Membrane</keyword>
<dbReference type="AlphaFoldDB" id="A0A839UT07"/>
<reference evidence="8 9" key="1">
    <citation type="submission" date="2020-08" db="EMBL/GenBank/DDBJ databases">
        <title>Genomic Encyclopedia of Type Strains, Phase III (KMG-III): the genomes of soil and plant-associated and newly described type strains.</title>
        <authorList>
            <person name="Whitman W."/>
        </authorList>
    </citation>
    <scope>NUCLEOTIDE SEQUENCE [LARGE SCALE GENOMIC DNA]</scope>
    <source>
        <strain evidence="8 9">CECT 8571</strain>
    </source>
</reference>
<dbReference type="InterPro" id="IPR007140">
    <property type="entry name" value="DUF350"/>
</dbReference>
<feature type="transmembrane region" description="Helical" evidence="7">
    <location>
        <begin position="6"/>
        <end position="32"/>
    </location>
</feature>
<keyword evidence="3" id="KW-1003">Cell membrane</keyword>
<evidence type="ECO:0000313" key="8">
    <source>
        <dbReference type="EMBL" id="MBB3169590.1"/>
    </source>
</evidence>
<keyword evidence="4 7" id="KW-0812">Transmembrane</keyword>
<name>A0A839UT07_9GAMM</name>
<evidence type="ECO:0000256" key="5">
    <source>
        <dbReference type="ARBA" id="ARBA00022989"/>
    </source>
</evidence>
<keyword evidence="8" id="KW-0067">ATP-binding</keyword>
<dbReference type="RefSeq" id="WP_183911093.1">
    <property type="nucleotide sequence ID" value="NZ_JACHXZ010000004.1"/>
</dbReference>
<organism evidence="8 9">
    <name type="scientific">Simiduia aestuariiviva</name>
    <dbReference type="NCBI Taxonomy" id="1510459"/>
    <lineage>
        <taxon>Bacteria</taxon>
        <taxon>Pseudomonadati</taxon>
        <taxon>Pseudomonadota</taxon>
        <taxon>Gammaproteobacteria</taxon>
        <taxon>Cellvibrionales</taxon>
        <taxon>Cellvibrionaceae</taxon>
        <taxon>Simiduia</taxon>
    </lineage>
</organism>
<protein>
    <submittedName>
        <fullName evidence="8">Superfamily I DNA and/or RNA helicase</fullName>
    </submittedName>
</protein>
<evidence type="ECO:0000256" key="1">
    <source>
        <dbReference type="ARBA" id="ARBA00004651"/>
    </source>
</evidence>
<comment type="similarity">
    <text evidence="2">Belongs to the UPF0719 family.</text>
</comment>
<accession>A0A839UT07</accession>
<keyword evidence="9" id="KW-1185">Reference proteome</keyword>
<sequence length="76" mass="8424">MQWDFLLATLMNLSVNLLYTLVALFVGVKALLMIDDRLLKNVSFEEELKNGNVAVAIFASSILIFVALIVTFGFKG</sequence>
<evidence type="ECO:0000313" key="9">
    <source>
        <dbReference type="Proteomes" id="UP000559987"/>
    </source>
</evidence>
<evidence type="ECO:0000256" key="4">
    <source>
        <dbReference type="ARBA" id="ARBA00022692"/>
    </source>
</evidence>
<keyword evidence="8" id="KW-0347">Helicase</keyword>
<keyword evidence="8" id="KW-0547">Nucleotide-binding</keyword>
<dbReference type="Proteomes" id="UP000559987">
    <property type="component" value="Unassembled WGS sequence"/>
</dbReference>
<dbReference type="GO" id="GO:0004386">
    <property type="term" value="F:helicase activity"/>
    <property type="evidence" value="ECO:0007669"/>
    <property type="project" value="UniProtKB-KW"/>
</dbReference>
<gene>
    <name evidence="8" type="ORF">FHS30_002803</name>
</gene>
<proteinExistence type="inferred from homology"/>